<gene>
    <name evidence="4" type="ORF">BKE38_03870</name>
</gene>
<keyword evidence="5" id="KW-1185">Reference proteome</keyword>
<dbReference type="OrthoDB" id="9809265at2"/>
<dbReference type="SUPFAM" id="SSF46689">
    <property type="entry name" value="Homeodomain-like"/>
    <property type="match status" value="1"/>
</dbReference>
<evidence type="ECO:0000313" key="5">
    <source>
        <dbReference type="Proteomes" id="UP000188879"/>
    </source>
</evidence>
<organism evidence="4 5">
    <name type="scientific">Teichococcus deserti</name>
    <dbReference type="NCBI Taxonomy" id="1817963"/>
    <lineage>
        <taxon>Bacteria</taxon>
        <taxon>Pseudomonadati</taxon>
        <taxon>Pseudomonadota</taxon>
        <taxon>Alphaproteobacteria</taxon>
        <taxon>Acetobacterales</taxon>
        <taxon>Roseomonadaceae</taxon>
        <taxon>Roseomonas</taxon>
    </lineage>
</organism>
<proteinExistence type="predicted"/>
<dbReference type="RefSeq" id="WP_076956066.1">
    <property type="nucleotide sequence ID" value="NZ_MLCO01000024.1"/>
</dbReference>
<feature type="DNA-binding region" description="H-T-H motif" evidence="2">
    <location>
        <begin position="32"/>
        <end position="51"/>
    </location>
</feature>
<reference evidence="4 5" key="1">
    <citation type="submission" date="2016-10" db="EMBL/GenBank/DDBJ databases">
        <title>Draft Genome sequence of Roseomonas sp. strain M3.</title>
        <authorList>
            <person name="Subhash Y."/>
            <person name="Lee S."/>
        </authorList>
    </citation>
    <scope>NUCLEOTIDE SEQUENCE [LARGE SCALE GENOMIC DNA]</scope>
    <source>
        <strain evidence="4 5">M3</strain>
    </source>
</reference>
<keyword evidence="1 2" id="KW-0238">DNA-binding</keyword>
<dbReference type="GO" id="GO:0003700">
    <property type="term" value="F:DNA-binding transcription factor activity"/>
    <property type="evidence" value="ECO:0007669"/>
    <property type="project" value="TreeGrafter"/>
</dbReference>
<comment type="caution">
    <text evidence="4">The sequence shown here is derived from an EMBL/GenBank/DDBJ whole genome shotgun (WGS) entry which is preliminary data.</text>
</comment>
<evidence type="ECO:0000256" key="2">
    <source>
        <dbReference type="PROSITE-ProRule" id="PRU00335"/>
    </source>
</evidence>
<evidence type="ECO:0000259" key="3">
    <source>
        <dbReference type="PROSITE" id="PS50977"/>
    </source>
</evidence>
<feature type="domain" description="HTH tetR-type" evidence="3">
    <location>
        <begin position="9"/>
        <end position="69"/>
    </location>
</feature>
<dbReference type="InterPro" id="IPR041583">
    <property type="entry name" value="TetR_C_31"/>
</dbReference>
<name>A0A1V2H8Z2_9PROT</name>
<dbReference type="PANTHER" id="PTHR30055">
    <property type="entry name" value="HTH-TYPE TRANSCRIPTIONAL REGULATOR RUTR"/>
    <property type="match status" value="1"/>
</dbReference>
<evidence type="ECO:0000313" key="4">
    <source>
        <dbReference type="EMBL" id="ONG57910.1"/>
    </source>
</evidence>
<dbReference type="InterPro" id="IPR050109">
    <property type="entry name" value="HTH-type_TetR-like_transc_reg"/>
</dbReference>
<dbReference type="PANTHER" id="PTHR30055:SF226">
    <property type="entry name" value="HTH-TYPE TRANSCRIPTIONAL REGULATOR PKSA"/>
    <property type="match status" value="1"/>
</dbReference>
<dbReference type="InterPro" id="IPR001647">
    <property type="entry name" value="HTH_TetR"/>
</dbReference>
<evidence type="ECO:0000256" key="1">
    <source>
        <dbReference type="ARBA" id="ARBA00023125"/>
    </source>
</evidence>
<dbReference type="InterPro" id="IPR036271">
    <property type="entry name" value="Tet_transcr_reg_TetR-rel_C_sf"/>
</dbReference>
<accession>A0A1V2H8Z2</accession>
<dbReference type="AlphaFoldDB" id="A0A1V2H8Z2"/>
<dbReference type="EMBL" id="MLCO01000024">
    <property type="protein sequence ID" value="ONG57910.1"/>
    <property type="molecule type" value="Genomic_DNA"/>
</dbReference>
<dbReference type="InterPro" id="IPR009057">
    <property type="entry name" value="Homeodomain-like_sf"/>
</dbReference>
<dbReference type="SUPFAM" id="SSF48498">
    <property type="entry name" value="Tetracyclin repressor-like, C-terminal domain"/>
    <property type="match status" value="1"/>
</dbReference>
<dbReference type="GO" id="GO:0000976">
    <property type="term" value="F:transcription cis-regulatory region binding"/>
    <property type="evidence" value="ECO:0007669"/>
    <property type="project" value="TreeGrafter"/>
</dbReference>
<sequence>MERKRRHDPERRARIIEAALSVIAEHGVAGCTHRRVAEAADVPLGSMTYHFDGIDSLLAEAFALLSGRIAEDYRATLRAAPDIAAAREAVVALICNGPWGGRGTMTQIFELYAWSTRHPDHAGLMSGWMAQSREALEAHFTPAQARALDAMIEGVMIHNLASAALIPPEEVRAIVRALTGG</sequence>
<dbReference type="Pfam" id="PF00440">
    <property type="entry name" value="TetR_N"/>
    <property type="match status" value="1"/>
</dbReference>
<dbReference type="Pfam" id="PF17940">
    <property type="entry name" value="TetR_C_31"/>
    <property type="match status" value="1"/>
</dbReference>
<dbReference type="PROSITE" id="PS50977">
    <property type="entry name" value="HTH_TETR_2"/>
    <property type="match status" value="1"/>
</dbReference>
<dbReference type="Gene3D" id="1.10.357.10">
    <property type="entry name" value="Tetracycline Repressor, domain 2"/>
    <property type="match status" value="1"/>
</dbReference>
<dbReference type="PRINTS" id="PR00455">
    <property type="entry name" value="HTHTETR"/>
</dbReference>
<dbReference type="Proteomes" id="UP000188879">
    <property type="component" value="Unassembled WGS sequence"/>
</dbReference>
<protein>
    <recommendedName>
        <fullName evidence="3">HTH tetR-type domain-containing protein</fullName>
    </recommendedName>
</protein>